<sequence>MAVIGAGLAGCTLARALADAGHDVTVLDKARGPGGRLSTRRVEPQGWTFDHGAVALGARAPAWRQALAGWAAQGAVAAWSPRLAPDSVQPLDGAALWVGLPGMAGLCRHLLHGQTDARPLELLARHQVLALERDADGRWWLPVQRDEAAPLDGEARAAALPQAPRCGPYDTVVLSLPPAQAASLLDPWRADWAHEARSTVLRPAWSLMAVVDDGPDAPDWALAWPADGPLAVLARDDVKPGRAMHPGQQRWVIQATADWSAQHLADRPEAVADALVAAAGRWLGPRRWLHTSAHRWAYATSVRAMVSPERRARWDAALGLGLCGEALGGGGAEGAWASAQAAAAVSGAAGS</sequence>
<organism evidence="1 2">
    <name type="scientific">Pseudaquabacterium rugosum</name>
    <dbReference type="NCBI Taxonomy" id="2984194"/>
    <lineage>
        <taxon>Bacteria</taxon>
        <taxon>Pseudomonadati</taxon>
        <taxon>Pseudomonadota</taxon>
        <taxon>Betaproteobacteria</taxon>
        <taxon>Burkholderiales</taxon>
        <taxon>Sphaerotilaceae</taxon>
        <taxon>Pseudaquabacterium</taxon>
    </lineage>
</organism>
<dbReference type="Gene3D" id="3.50.50.60">
    <property type="entry name" value="FAD/NAD(P)-binding domain"/>
    <property type="match status" value="1"/>
</dbReference>
<accession>A0ABU9BFJ7</accession>
<dbReference type="Pfam" id="PF13450">
    <property type="entry name" value="NAD_binding_8"/>
    <property type="match status" value="1"/>
</dbReference>
<evidence type="ECO:0000313" key="1">
    <source>
        <dbReference type="EMBL" id="MEK8028718.1"/>
    </source>
</evidence>
<keyword evidence="2" id="KW-1185">Reference proteome</keyword>
<evidence type="ECO:0000313" key="2">
    <source>
        <dbReference type="Proteomes" id="UP001368500"/>
    </source>
</evidence>
<dbReference type="Gene3D" id="3.90.660.10">
    <property type="match status" value="1"/>
</dbReference>
<dbReference type="EMBL" id="JBBUTF010000029">
    <property type="protein sequence ID" value="MEK8028718.1"/>
    <property type="molecule type" value="Genomic_DNA"/>
</dbReference>
<name>A0ABU9BFJ7_9BURK</name>
<dbReference type="InterPro" id="IPR036188">
    <property type="entry name" value="FAD/NAD-bd_sf"/>
</dbReference>
<proteinExistence type="predicted"/>
<protein>
    <submittedName>
        <fullName evidence="1">FAD-dependent oxidoreductase</fullName>
    </submittedName>
</protein>
<dbReference type="RefSeq" id="WP_341376504.1">
    <property type="nucleotide sequence ID" value="NZ_JBBUTF010000029.1"/>
</dbReference>
<dbReference type="PANTHER" id="PTHR16128">
    <property type="entry name" value="FAD/NAD(P)-BINDING OXIDOREDUCTASE FAMILY PROTEIN"/>
    <property type="match status" value="1"/>
</dbReference>
<gene>
    <name evidence="1" type="ORF">AACH11_22390</name>
</gene>
<dbReference type="PANTHER" id="PTHR16128:SF5">
    <property type="entry name" value="FAD_NAD(P)-BINDING OXIDOREDUCTASE FAMILY PROTEIN"/>
    <property type="match status" value="1"/>
</dbReference>
<dbReference type="SUPFAM" id="SSF51905">
    <property type="entry name" value="FAD/NAD(P)-binding domain"/>
    <property type="match status" value="1"/>
</dbReference>
<comment type="caution">
    <text evidence="1">The sequence shown here is derived from an EMBL/GenBank/DDBJ whole genome shotgun (WGS) entry which is preliminary data.</text>
</comment>
<dbReference type="Proteomes" id="UP001368500">
    <property type="component" value="Unassembled WGS sequence"/>
</dbReference>
<reference evidence="1 2" key="1">
    <citation type="submission" date="2024-04" db="EMBL/GenBank/DDBJ databases">
        <title>Novel species of the genus Ideonella isolated from streams.</title>
        <authorList>
            <person name="Lu H."/>
        </authorList>
    </citation>
    <scope>NUCLEOTIDE SEQUENCE [LARGE SCALE GENOMIC DNA]</scope>
    <source>
        <strain evidence="1 2">BYS139W</strain>
    </source>
</reference>